<dbReference type="Proteomes" id="UP000714817">
    <property type="component" value="Unassembled WGS sequence"/>
</dbReference>
<dbReference type="InterPro" id="IPR036138">
    <property type="entry name" value="PBP_dimer_sf"/>
</dbReference>
<dbReference type="SUPFAM" id="SSF56601">
    <property type="entry name" value="beta-lactamase/transpeptidase-like"/>
    <property type="match status" value="1"/>
</dbReference>
<organism evidence="7 8">
    <name type="scientific">candidate division WWE3 bacterium</name>
    <dbReference type="NCBI Taxonomy" id="2053526"/>
    <lineage>
        <taxon>Bacteria</taxon>
        <taxon>Katanobacteria</taxon>
    </lineage>
</organism>
<protein>
    <submittedName>
        <fullName evidence="7">Penicillin-binding protein 2</fullName>
    </submittedName>
</protein>
<proteinExistence type="predicted"/>
<dbReference type="InterPro" id="IPR005311">
    <property type="entry name" value="PBP_dimer"/>
</dbReference>
<dbReference type="GO" id="GO:0008658">
    <property type="term" value="F:penicillin binding"/>
    <property type="evidence" value="ECO:0007669"/>
    <property type="project" value="InterPro"/>
</dbReference>
<keyword evidence="4" id="KW-1133">Transmembrane helix</keyword>
<reference evidence="7" key="1">
    <citation type="submission" date="2020-04" db="EMBL/GenBank/DDBJ databases">
        <authorList>
            <person name="Zhang T."/>
        </authorList>
    </citation>
    <scope>NUCLEOTIDE SEQUENCE</scope>
    <source>
        <strain evidence="7">HKST-UBA80</strain>
    </source>
</reference>
<comment type="subcellular location">
    <subcellularLocation>
        <location evidence="1">Membrane</location>
    </subcellularLocation>
</comment>
<dbReference type="Gene3D" id="3.90.1310.10">
    <property type="entry name" value="Penicillin-binding protein 2a (Domain 2)"/>
    <property type="match status" value="1"/>
</dbReference>
<dbReference type="Pfam" id="PF00905">
    <property type="entry name" value="Transpeptidase"/>
    <property type="match status" value="1"/>
</dbReference>
<dbReference type="AlphaFoldDB" id="A0A955E0Z7"/>
<dbReference type="GO" id="GO:0071555">
    <property type="term" value="P:cell wall organization"/>
    <property type="evidence" value="ECO:0007669"/>
    <property type="project" value="TreeGrafter"/>
</dbReference>
<dbReference type="PANTHER" id="PTHR30627">
    <property type="entry name" value="PEPTIDOGLYCAN D,D-TRANSPEPTIDASE"/>
    <property type="match status" value="1"/>
</dbReference>
<dbReference type="PANTHER" id="PTHR30627:SF1">
    <property type="entry name" value="PEPTIDOGLYCAN D,D-TRANSPEPTIDASE FTSI"/>
    <property type="match status" value="1"/>
</dbReference>
<feature type="region of interest" description="Disordered" evidence="3">
    <location>
        <begin position="598"/>
        <end position="633"/>
    </location>
</feature>
<feature type="domain" description="Penicillin-binding protein dimerisation" evidence="6">
    <location>
        <begin position="57"/>
        <end position="221"/>
    </location>
</feature>
<dbReference type="InterPro" id="IPR001460">
    <property type="entry name" value="PCN-bd_Tpept"/>
</dbReference>
<sequence length="633" mass="69201">MRRPISPTSNNSRIYILQLTASLGVLVLIVRLFFIQVLGHEKYKALAQDQYWNLQEIPAKRGDILSSDSYKLATTQVSFLLYAQPKVLLNINDAAQRLSETLTSFVVFEDERSRLEYKEKTYAKIYDSLNLDLYWVRLASGLDPDQKAAIESLGITGIGFEEQPARYYPEGSLASHVLGFVASNEEGNPQGYFGIEGALNGDLQGRPGRIVEERDALGNPILVGGYKRIDSIDGRDISLSINRAVQYMVESRLKEGVETYGAISGSVIVMDPFTGDVIAMANYPTYDPTDFSDFGMSEEENLEGGKKKIERTNLAISQTYEPGSVIKSLTVSAGIDLGKIVPESTFVDAGPVVYSDYTINNWDGRHHGVQTIVQLLQKSNNIGAAWVGHLVGASSIVEYFRNFGLGNVTGIELEGEDTGLIKDADTLTDIDLATMSFGQGMSATPLQVLNAFNSIVNGGNLMRPRIVQKIIESDRVIDIPAQVLRRVISKEASATMTGMLTQAVSGGESRYFNLKGYDIAGKTGTAQIPVNGKYDPSKTNATFIGYLPTSKKFTMLVKLQEPSSSTYASETAVPLWMQIANDLVNYYGIAPDDPSAVEPLKSPQLISEDPEAPKEESAVGVVEDVPEDSILEQ</sequence>
<keyword evidence="4" id="KW-0812">Transmembrane</keyword>
<dbReference type="EMBL" id="JAGQNY010000003">
    <property type="protein sequence ID" value="MCA9301920.1"/>
    <property type="molecule type" value="Genomic_DNA"/>
</dbReference>
<keyword evidence="2 4" id="KW-0472">Membrane</keyword>
<evidence type="ECO:0000313" key="7">
    <source>
        <dbReference type="EMBL" id="MCA9301920.1"/>
    </source>
</evidence>
<dbReference type="Pfam" id="PF03717">
    <property type="entry name" value="PBP_dimer"/>
    <property type="match status" value="1"/>
</dbReference>
<evidence type="ECO:0000256" key="1">
    <source>
        <dbReference type="ARBA" id="ARBA00004370"/>
    </source>
</evidence>
<evidence type="ECO:0000259" key="5">
    <source>
        <dbReference type="Pfam" id="PF00905"/>
    </source>
</evidence>
<comment type="caution">
    <text evidence="7">The sequence shown here is derived from an EMBL/GenBank/DDBJ whole genome shotgun (WGS) entry which is preliminary data.</text>
</comment>
<dbReference type="InterPro" id="IPR050515">
    <property type="entry name" value="Beta-lactam/transpept"/>
</dbReference>
<feature type="transmembrane region" description="Helical" evidence="4">
    <location>
        <begin position="12"/>
        <end position="34"/>
    </location>
</feature>
<accession>A0A955E0Z7</accession>
<evidence type="ECO:0000259" key="6">
    <source>
        <dbReference type="Pfam" id="PF03717"/>
    </source>
</evidence>
<dbReference type="GO" id="GO:0005886">
    <property type="term" value="C:plasma membrane"/>
    <property type="evidence" value="ECO:0007669"/>
    <property type="project" value="TreeGrafter"/>
</dbReference>
<evidence type="ECO:0000256" key="2">
    <source>
        <dbReference type="ARBA" id="ARBA00023136"/>
    </source>
</evidence>
<dbReference type="InterPro" id="IPR012338">
    <property type="entry name" value="Beta-lactam/transpept-like"/>
</dbReference>
<reference evidence="7" key="2">
    <citation type="journal article" date="2021" name="Microbiome">
        <title>Successional dynamics and alternative stable states in a saline activated sludge microbial community over 9 years.</title>
        <authorList>
            <person name="Wang Y."/>
            <person name="Ye J."/>
            <person name="Ju F."/>
            <person name="Liu L."/>
            <person name="Boyd J.A."/>
            <person name="Deng Y."/>
            <person name="Parks D.H."/>
            <person name="Jiang X."/>
            <person name="Yin X."/>
            <person name="Woodcroft B.J."/>
            <person name="Tyson G.W."/>
            <person name="Hugenholtz P."/>
            <person name="Polz M.F."/>
            <person name="Zhang T."/>
        </authorList>
    </citation>
    <scope>NUCLEOTIDE SEQUENCE</scope>
    <source>
        <strain evidence="7">HKST-UBA80</strain>
    </source>
</reference>
<feature type="domain" description="Penicillin-binding protein transpeptidase" evidence="5">
    <location>
        <begin position="265"/>
        <end position="575"/>
    </location>
</feature>
<evidence type="ECO:0000256" key="4">
    <source>
        <dbReference type="SAM" id="Phobius"/>
    </source>
</evidence>
<dbReference type="SUPFAM" id="SSF56519">
    <property type="entry name" value="Penicillin binding protein dimerisation domain"/>
    <property type="match status" value="1"/>
</dbReference>
<evidence type="ECO:0000256" key="3">
    <source>
        <dbReference type="SAM" id="MobiDB-lite"/>
    </source>
</evidence>
<dbReference type="Gene3D" id="3.40.710.10">
    <property type="entry name" value="DD-peptidase/beta-lactamase superfamily"/>
    <property type="match status" value="1"/>
</dbReference>
<name>A0A955E0Z7_UNCKA</name>
<gene>
    <name evidence="7" type="ORF">KDA10_00950</name>
</gene>
<feature type="compositionally biased region" description="Acidic residues" evidence="3">
    <location>
        <begin position="624"/>
        <end position="633"/>
    </location>
</feature>
<evidence type="ECO:0000313" key="8">
    <source>
        <dbReference type="Proteomes" id="UP000714817"/>
    </source>
</evidence>
<dbReference type="Gene3D" id="3.30.450.330">
    <property type="match status" value="1"/>
</dbReference>